<feature type="transmembrane region" description="Helical" evidence="2">
    <location>
        <begin position="12"/>
        <end position="33"/>
    </location>
</feature>
<evidence type="ECO:0000313" key="3">
    <source>
        <dbReference type="EMBL" id="KAK2643115.1"/>
    </source>
</evidence>
<sequence>MAKMASFSGLGVGLSLVFGCLLLALVAELYYVLWWKKRLTNRREIEDDYSNYAKELIQLFCWKNPSSNLQINNNTQNCERQPGVSINGHEVVPDLELGTTTTTRSKDLCLKAFGDDSEVAELMRLHNLAGPPRFLFTIKEETKEDLESDDGKSRCDNRSRKGSRTGSLSDFIVTVDSPFLTPLASPTIKSSPLAAYHNLGFNPLFESSSSSASSASSAALEEDNLNKVRSSPPPKFKFLRDAEEKLLRKLMEEAEKKRVVIVPIEDCSSVKSLNTNTSTKLAPEVVREGSFLKFIVGHHHLQYHSSSSSQVLPLASSPTATTTFKPVDNQKQPNNSPLGISID</sequence>
<gene>
    <name evidence="3" type="ORF">Ddye_024878</name>
</gene>
<dbReference type="AlphaFoldDB" id="A0AAD9TVN4"/>
<accession>A0AAD9TVN4</accession>
<organism evidence="3 4">
    <name type="scientific">Dipteronia dyeriana</name>
    <dbReference type="NCBI Taxonomy" id="168575"/>
    <lineage>
        <taxon>Eukaryota</taxon>
        <taxon>Viridiplantae</taxon>
        <taxon>Streptophyta</taxon>
        <taxon>Embryophyta</taxon>
        <taxon>Tracheophyta</taxon>
        <taxon>Spermatophyta</taxon>
        <taxon>Magnoliopsida</taxon>
        <taxon>eudicotyledons</taxon>
        <taxon>Gunneridae</taxon>
        <taxon>Pentapetalae</taxon>
        <taxon>rosids</taxon>
        <taxon>malvids</taxon>
        <taxon>Sapindales</taxon>
        <taxon>Sapindaceae</taxon>
        <taxon>Hippocastanoideae</taxon>
        <taxon>Acereae</taxon>
        <taxon>Dipteronia</taxon>
    </lineage>
</organism>
<dbReference type="PROSITE" id="PS51257">
    <property type="entry name" value="PROKAR_LIPOPROTEIN"/>
    <property type="match status" value="1"/>
</dbReference>
<keyword evidence="2" id="KW-0812">Transmembrane</keyword>
<dbReference type="Proteomes" id="UP001280121">
    <property type="component" value="Unassembled WGS sequence"/>
</dbReference>
<feature type="region of interest" description="Disordered" evidence="1">
    <location>
        <begin position="307"/>
        <end position="343"/>
    </location>
</feature>
<feature type="compositionally biased region" description="Polar residues" evidence="1">
    <location>
        <begin position="318"/>
        <end position="343"/>
    </location>
</feature>
<feature type="compositionally biased region" description="Low complexity" evidence="1">
    <location>
        <begin position="307"/>
        <end position="317"/>
    </location>
</feature>
<keyword evidence="2" id="KW-1133">Transmembrane helix</keyword>
<keyword evidence="4" id="KW-1185">Reference proteome</keyword>
<dbReference type="InterPro" id="IPR045884">
    <property type="entry name" value="At5g59350-like"/>
</dbReference>
<protein>
    <submittedName>
        <fullName evidence="3">Uncharacterized protein</fullName>
    </submittedName>
</protein>
<dbReference type="PANTHER" id="PTHR34054">
    <property type="entry name" value="EXPRESSED PROTEIN"/>
    <property type="match status" value="1"/>
</dbReference>
<dbReference type="EMBL" id="JANJYI010000007">
    <property type="protein sequence ID" value="KAK2643115.1"/>
    <property type="molecule type" value="Genomic_DNA"/>
</dbReference>
<reference evidence="3" key="1">
    <citation type="journal article" date="2023" name="Plant J.">
        <title>Genome sequences and population genomics provide insights into the demographic history, inbreeding, and mutation load of two 'living fossil' tree species of Dipteronia.</title>
        <authorList>
            <person name="Feng Y."/>
            <person name="Comes H.P."/>
            <person name="Chen J."/>
            <person name="Zhu S."/>
            <person name="Lu R."/>
            <person name="Zhang X."/>
            <person name="Li P."/>
            <person name="Qiu J."/>
            <person name="Olsen K.M."/>
            <person name="Qiu Y."/>
        </authorList>
    </citation>
    <scope>NUCLEOTIDE SEQUENCE</scope>
    <source>
        <strain evidence="3">KIB01</strain>
    </source>
</reference>
<evidence type="ECO:0000313" key="4">
    <source>
        <dbReference type="Proteomes" id="UP001280121"/>
    </source>
</evidence>
<name>A0AAD9TVN4_9ROSI</name>
<feature type="compositionally biased region" description="Basic and acidic residues" evidence="1">
    <location>
        <begin position="149"/>
        <end position="159"/>
    </location>
</feature>
<dbReference type="PANTHER" id="PTHR34054:SF6">
    <property type="entry name" value="TRANSMEMBRANE PROTEIN"/>
    <property type="match status" value="1"/>
</dbReference>
<proteinExistence type="predicted"/>
<evidence type="ECO:0000256" key="2">
    <source>
        <dbReference type="SAM" id="Phobius"/>
    </source>
</evidence>
<evidence type="ECO:0000256" key="1">
    <source>
        <dbReference type="SAM" id="MobiDB-lite"/>
    </source>
</evidence>
<feature type="region of interest" description="Disordered" evidence="1">
    <location>
        <begin position="146"/>
        <end position="165"/>
    </location>
</feature>
<comment type="caution">
    <text evidence="3">The sequence shown here is derived from an EMBL/GenBank/DDBJ whole genome shotgun (WGS) entry which is preliminary data.</text>
</comment>
<keyword evidence="2" id="KW-0472">Membrane</keyword>